<dbReference type="SUPFAM" id="SSF56436">
    <property type="entry name" value="C-type lectin-like"/>
    <property type="match status" value="1"/>
</dbReference>
<protein>
    <recommendedName>
        <fullName evidence="2">C-type lectin domain-containing protein</fullName>
    </recommendedName>
</protein>
<dbReference type="PROSITE" id="PS51257">
    <property type="entry name" value="PROKAR_LIPOPROTEIN"/>
    <property type="match status" value="1"/>
</dbReference>
<keyword evidence="4" id="KW-1185">Reference proteome</keyword>
<dbReference type="PROSITE" id="PS50041">
    <property type="entry name" value="C_TYPE_LECTIN_2"/>
    <property type="match status" value="1"/>
</dbReference>
<dbReference type="EMBL" id="CATQJA010002664">
    <property type="protein sequence ID" value="CAJ0581970.1"/>
    <property type="molecule type" value="Genomic_DNA"/>
</dbReference>
<gene>
    <name evidence="3" type="ORF">MSPICULIGERA_LOCUS20118</name>
</gene>
<reference evidence="3" key="1">
    <citation type="submission" date="2023-06" db="EMBL/GenBank/DDBJ databases">
        <authorList>
            <person name="Delattre M."/>
        </authorList>
    </citation>
    <scope>NUCLEOTIDE SEQUENCE</scope>
    <source>
        <strain evidence="3">AF72</strain>
    </source>
</reference>
<feature type="chain" id="PRO_5041342657" description="C-type lectin domain-containing protein" evidence="1">
    <location>
        <begin position="34"/>
        <end position="391"/>
    </location>
</feature>
<evidence type="ECO:0000313" key="3">
    <source>
        <dbReference type="EMBL" id="CAJ0581970.1"/>
    </source>
</evidence>
<sequence>MPQSARDNRQVCEKSPTSMPLLILFFLFGVVLGGCPAGTQNQTDPTSCLAVALNEYLTFNLAADRCFNEKGRMARLENAFDNRAASIAAQKLTLYEYFYIGLRKVNGSWFYQDDEFAELPLSYANWGPGEPADKPGFNCAIMNTLDSKWYARDCLQYYPYFCDLPALKTPGYCTDTAKADIFFMVDGSGNDDDRFLLHEVLRAFNSELQTQWYSKSGCQPALLNQQNTRVTGMIYYGNTTMAGRPVPYFCLDHFETVVSDTIANFSAPAIVSDISVALQSAHNYTEGKDCNCRRTAANYGTKQLMIWIPNSDQYYTSTAVSLDMLSTWNHFLLPVKFTKKEATQPLWTDPRMTEIVQPDRMNFIPTLVDTLWQFLCDQTGQTGPVPPTPFI</sequence>
<accession>A0AA36D6W3</accession>
<dbReference type="PANTHER" id="PTHR31024">
    <property type="entry name" value="C-TYPE LECTIN"/>
    <property type="match status" value="1"/>
</dbReference>
<keyword evidence="1" id="KW-0732">Signal</keyword>
<organism evidence="3 4">
    <name type="scientific">Mesorhabditis spiculigera</name>
    <dbReference type="NCBI Taxonomy" id="96644"/>
    <lineage>
        <taxon>Eukaryota</taxon>
        <taxon>Metazoa</taxon>
        <taxon>Ecdysozoa</taxon>
        <taxon>Nematoda</taxon>
        <taxon>Chromadorea</taxon>
        <taxon>Rhabditida</taxon>
        <taxon>Rhabditina</taxon>
        <taxon>Rhabditomorpha</taxon>
        <taxon>Rhabditoidea</taxon>
        <taxon>Rhabditidae</taxon>
        <taxon>Mesorhabditinae</taxon>
        <taxon>Mesorhabditis</taxon>
    </lineage>
</organism>
<dbReference type="InterPro" id="IPR016186">
    <property type="entry name" value="C-type_lectin-like/link_sf"/>
</dbReference>
<dbReference type="Pfam" id="PF00059">
    <property type="entry name" value="Lectin_C"/>
    <property type="match status" value="1"/>
</dbReference>
<dbReference type="InterPro" id="IPR016187">
    <property type="entry name" value="CTDL_fold"/>
</dbReference>
<evidence type="ECO:0000256" key="1">
    <source>
        <dbReference type="SAM" id="SignalP"/>
    </source>
</evidence>
<dbReference type="Proteomes" id="UP001177023">
    <property type="component" value="Unassembled WGS sequence"/>
</dbReference>
<dbReference type="PANTHER" id="PTHR31024:SF3">
    <property type="entry name" value="C-TYPE LECTIN-RELATED"/>
    <property type="match status" value="1"/>
</dbReference>
<comment type="caution">
    <text evidence="3">The sequence shown here is derived from an EMBL/GenBank/DDBJ whole genome shotgun (WGS) entry which is preliminary data.</text>
</comment>
<dbReference type="Gene3D" id="3.10.100.10">
    <property type="entry name" value="Mannose-Binding Protein A, subunit A"/>
    <property type="match status" value="1"/>
</dbReference>
<dbReference type="SMART" id="SM00034">
    <property type="entry name" value="CLECT"/>
    <property type="match status" value="1"/>
</dbReference>
<dbReference type="CDD" id="cd00037">
    <property type="entry name" value="CLECT"/>
    <property type="match status" value="1"/>
</dbReference>
<proteinExistence type="predicted"/>
<dbReference type="InterPro" id="IPR001304">
    <property type="entry name" value="C-type_lectin-like"/>
</dbReference>
<dbReference type="AlphaFoldDB" id="A0AA36D6W3"/>
<feature type="non-terminal residue" evidence="3">
    <location>
        <position position="1"/>
    </location>
</feature>
<feature type="domain" description="C-type lectin" evidence="2">
    <location>
        <begin position="44"/>
        <end position="163"/>
    </location>
</feature>
<evidence type="ECO:0000259" key="2">
    <source>
        <dbReference type="PROSITE" id="PS50041"/>
    </source>
</evidence>
<evidence type="ECO:0000313" key="4">
    <source>
        <dbReference type="Proteomes" id="UP001177023"/>
    </source>
</evidence>
<name>A0AA36D6W3_9BILA</name>
<feature type="signal peptide" evidence="1">
    <location>
        <begin position="1"/>
        <end position="33"/>
    </location>
</feature>